<dbReference type="EMBL" id="BQKI01000076">
    <property type="protein sequence ID" value="GJN23056.1"/>
    <property type="molecule type" value="Genomic_DNA"/>
</dbReference>
<feature type="domain" description="YTH" evidence="3">
    <location>
        <begin position="410"/>
        <end position="547"/>
    </location>
</feature>
<keyword evidence="1" id="KW-0694">RNA-binding</keyword>
<comment type="caution">
    <text evidence="4">The sequence shown here is derived from an EMBL/GenBank/DDBJ whole genome shotgun (WGS) entry which is preliminary data.</text>
</comment>
<organism evidence="4 5">
    <name type="scientific">Eleusine coracana subsp. coracana</name>
    <dbReference type="NCBI Taxonomy" id="191504"/>
    <lineage>
        <taxon>Eukaryota</taxon>
        <taxon>Viridiplantae</taxon>
        <taxon>Streptophyta</taxon>
        <taxon>Embryophyta</taxon>
        <taxon>Tracheophyta</taxon>
        <taxon>Spermatophyta</taxon>
        <taxon>Magnoliopsida</taxon>
        <taxon>Liliopsida</taxon>
        <taxon>Poales</taxon>
        <taxon>Poaceae</taxon>
        <taxon>PACMAD clade</taxon>
        <taxon>Chloridoideae</taxon>
        <taxon>Cynodonteae</taxon>
        <taxon>Eleusininae</taxon>
        <taxon>Eleusine</taxon>
    </lineage>
</organism>
<dbReference type="Pfam" id="PF04146">
    <property type="entry name" value="YTH"/>
    <property type="match status" value="1"/>
</dbReference>
<keyword evidence="5" id="KW-1185">Reference proteome</keyword>
<evidence type="ECO:0000313" key="5">
    <source>
        <dbReference type="Proteomes" id="UP001054889"/>
    </source>
</evidence>
<dbReference type="AlphaFoldDB" id="A0AAV5ELI9"/>
<gene>
    <name evidence="4" type="primary">gb10673</name>
    <name evidence="4" type="ORF">PR202_gb10673</name>
</gene>
<dbReference type="GO" id="GO:0061157">
    <property type="term" value="P:mRNA destabilization"/>
    <property type="evidence" value="ECO:0007669"/>
    <property type="project" value="TreeGrafter"/>
</dbReference>
<dbReference type="GO" id="GO:0005737">
    <property type="term" value="C:cytoplasm"/>
    <property type="evidence" value="ECO:0007669"/>
    <property type="project" value="TreeGrafter"/>
</dbReference>
<protein>
    <recommendedName>
        <fullName evidence="1">YTH domain-containing family protein</fullName>
    </recommendedName>
</protein>
<reference evidence="4" key="1">
    <citation type="journal article" date="2018" name="DNA Res.">
        <title>Multiple hybrid de novo genome assembly of finger millet, an orphan allotetraploid crop.</title>
        <authorList>
            <person name="Hatakeyama M."/>
            <person name="Aluri S."/>
            <person name="Balachadran M.T."/>
            <person name="Sivarajan S.R."/>
            <person name="Patrignani A."/>
            <person name="Gruter S."/>
            <person name="Poveda L."/>
            <person name="Shimizu-Inatsugi R."/>
            <person name="Baeten J."/>
            <person name="Francoijs K.J."/>
            <person name="Nataraja K.N."/>
            <person name="Reddy Y.A.N."/>
            <person name="Phadnis S."/>
            <person name="Ravikumar R.L."/>
            <person name="Schlapbach R."/>
            <person name="Sreeman S.M."/>
            <person name="Shimizu K.K."/>
        </authorList>
    </citation>
    <scope>NUCLEOTIDE SEQUENCE</scope>
</reference>
<dbReference type="InterPro" id="IPR045168">
    <property type="entry name" value="YTH_prot"/>
</dbReference>
<feature type="region of interest" description="Disordered" evidence="2">
    <location>
        <begin position="207"/>
        <end position="288"/>
    </location>
</feature>
<comment type="function">
    <text evidence="1">Specifically recognizes and binds N6-methyladenosine (m6A)-containing RNAs, and regulates mRNA stability. M6A is a modification present at internal sites of mRNAs and some non-coding RNAs and plays a role in mRNA stability and processing.</text>
</comment>
<reference evidence="4" key="2">
    <citation type="submission" date="2021-12" db="EMBL/GenBank/DDBJ databases">
        <title>Resequencing data analysis of finger millet.</title>
        <authorList>
            <person name="Hatakeyama M."/>
            <person name="Aluri S."/>
            <person name="Balachadran M.T."/>
            <person name="Sivarajan S.R."/>
            <person name="Poveda L."/>
            <person name="Shimizu-Inatsugi R."/>
            <person name="Schlapbach R."/>
            <person name="Sreeman S.M."/>
            <person name="Shimizu K.K."/>
        </authorList>
    </citation>
    <scope>NUCLEOTIDE SEQUENCE</scope>
</reference>
<evidence type="ECO:0000256" key="1">
    <source>
        <dbReference type="RuleBase" id="RU369095"/>
    </source>
</evidence>
<dbReference type="InterPro" id="IPR007275">
    <property type="entry name" value="YTH_domain"/>
</dbReference>
<dbReference type="GO" id="GO:0003729">
    <property type="term" value="F:mRNA binding"/>
    <property type="evidence" value="ECO:0007669"/>
    <property type="project" value="UniProtKB-UniRule"/>
</dbReference>
<feature type="compositionally biased region" description="Polar residues" evidence="2">
    <location>
        <begin position="157"/>
        <end position="173"/>
    </location>
</feature>
<proteinExistence type="inferred from homology"/>
<dbReference type="PANTHER" id="PTHR12357:SF118">
    <property type="entry name" value="YTH DOMAIN-CONTAINING FAMILY PROTEIN"/>
    <property type="match status" value="1"/>
</dbReference>
<feature type="compositionally biased region" description="Polar residues" evidence="2">
    <location>
        <begin position="264"/>
        <end position="286"/>
    </location>
</feature>
<comment type="similarity">
    <text evidence="1">Belongs to the YTHDF family.</text>
</comment>
<dbReference type="Gene3D" id="3.10.590.10">
    <property type="entry name" value="ph1033 like domains"/>
    <property type="match status" value="1"/>
</dbReference>
<dbReference type="PROSITE" id="PS50882">
    <property type="entry name" value="YTH"/>
    <property type="match status" value="1"/>
</dbReference>
<feature type="compositionally biased region" description="Polar residues" evidence="2">
    <location>
        <begin position="184"/>
        <end position="195"/>
    </location>
</feature>
<name>A0AAV5ELI9_ELECO</name>
<evidence type="ECO:0000259" key="3">
    <source>
        <dbReference type="PROSITE" id="PS50882"/>
    </source>
</evidence>
<feature type="region of interest" description="Disordered" evidence="2">
    <location>
        <begin position="157"/>
        <end position="195"/>
    </location>
</feature>
<dbReference type="CDD" id="cd21134">
    <property type="entry name" value="YTH"/>
    <property type="match status" value="1"/>
</dbReference>
<evidence type="ECO:0000313" key="4">
    <source>
        <dbReference type="EMBL" id="GJN23056.1"/>
    </source>
</evidence>
<accession>A0AAV5ELI9</accession>
<dbReference type="PANTHER" id="PTHR12357">
    <property type="entry name" value="YTH YT521-B HOMOLOGY DOMAIN-CONTAINING"/>
    <property type="match status" value="1"/>
</dbReference>
<dbReference type="GO" id="GO:1990247">
    <property type="term" value="F:N6-methyladenosine-containing RNA reader activity"/>
    <property type="evidence" value="ECO:0007669"/>
    <property type="project" value="UniProtKB-UniRule"/>
</dbReference>
<sequence>MSDTVTMVVCDVEARSASPVGWMPHLGELDLRCHLREAPCDAADLLQKLSLEPKGKGGEVLDGKEKVSKALNGVSNGVVSSLDSPMFSAEQWGQQDYLDPSMYYGAYPASYYCGGWGDYSIYVSQDGADALSSGPYGDMYCYPQYGTGNDGQLYGSHQCQDQSSYHQPQTTASKPAYRAKTGKSAPSLQKDVSTVTAADQKPVLVDSSKTTLSSIHGVKGQKKEPLPVKPNGRWGNYQNQGGKGAYPWSGGRTSSERHWKLSGGSPTSTDSNRNNKGGQHSPAGTPSSGYMSSIYSSSGIYNANAYGPAFWYGSHFYGPGLYGGWNTLSNGKYQPRGKAYGSYGYGNENLDGLNELKRGPRSDLFKNQKDSGAAVATPAKGSELPVTDGSDVVVQDQYNHADFAETYSDARFFIIKSYSEDDIHKSIKYNVWASTPNGNKKLDSAYLEAKEKSSSSPIFLLFSVNTSGQFVGLAEMVGRVDFSKTVEYWQQDKWTGCFPVKWHIVKDIPNRLLKHIILEYNENKPVTNSRDTQEVKLEQGLQVLKIFKDHICKTSILDDFGFYNNREKIMQEKKSRCQQSVEKIMNRKVLTANCTNNEAVNEKQRLQKPDVVANGAVANAVVANGAVAIVANGVTLKDANLTTEGLAVANGC</sequence>
<evidence type="ECO:0000256" key="2">
    <source>
        <dbReference type="SAM" id="MobiDB-lite"/>
    </source>
</evidence>
<dbReference type="Proteomes" id="UP001054889">
    <property type="component" value="Unassembled WGS sequence"/>
</dbReference>